<organism evidence="1 2">
    <name type="scientific">Pseudodesulfovibrio sediminis</name>
    <dbReference type="NCBI Taxonomy" id="2810563"/>
    <lineage>
        <taxon>Bacteria</taxon>
        <taxon>Pseudomonadati</taxon>
        <taxon>Thermodesulfobacteriota</taxon>
        <taxon>Desulfovibrionia</taxon>
        <taxon>Desulfovibrionales</taxon>
        <taxon>Desulfovibrionaceae</taxon>
    </lineage>
</organism>
<evidence type="ECO:0000313" key="2">
    <source>
        <dbReference type="Proteomes" id="UP001053296"/>
    </source>
</evidence>
<protein>
    <submittedName>
        <fullName evidence="1">Alanine dehydrogenase</fullName>
    </submittedName>
</protein>
<dbReference type="PANTHER" id="PTHR13812:SF19">
    <property type="entry name" value="KETIMINE REDUCTASE MU-CRYSTALLIN"/>
    <property type="match status" value="1"/>
</dbReference>
<sequence>MTTEVLWISANEIDQLGISMAEIMDAVETGFAAMGRGEGEMPAKIGIHPRENSFTHAMPCYIGGGIDKAGVKCISGYPTNPAKGHPYITGIMLLTDPETGLPQAVMDAGWITAWRTGAASGVYARHFGTPDTESMSIVGTGVQARVNLLAMQAVFPKLNTVKCYGIREASMDRFISDMQPQLPDATISKHADLQEAVSDTDVLITCTPMVEHPERGILQSWLKESHLAIAVDYDSAIGEDVFADAHFTCDNRNQYAWTQKQGVFFQNGYPLPDDIDADMGEICAGRKQGVREGKRGAVLMGIGSHDVMTAALVYEHASVAGVGTKVEL</sequence>
<dbReference type="InterPro" id="IPR036291">
    <property type="entry name" value="NAD(P)-bd_dom_sf"/>
</dbReference>
<dbReference type="Gene3D" id="3.40.50.720">
    <property type="entry name" value="NAD(P)-binding Rossmann-like Domain"/>
    <property type="match status" value="1"/>
</dbReference>
<accession>A0ABN6EPE8</accession>
<dbReference type="RefSeq" id="WP_229592659.1">
    <property type="nucleotide sequence ID" value="NZ_AP024485.1"/>
</dbReference>
<dbReference type="Pfam" id="PF02423">
    <property type="entry name" value="OCD_Mu_crystall"/>
    <property type="match status" value="1"/>
</dbReference>
<name>A0ABN6EPE8_9BACT</name>
<keyword evidence="2" id="KW-1185">Reference proteome</keyword>
<evidence type="ECO:0000313" key="1">
    <source>
        <dbReference type="EMBL" id="BCS86936.1"/>
    </source>
</evidence>
<gene>
    <name evidence="1" type="ORF">PSDVSF_01780</name>
</gene>
<proteinExistence type="predicted"/>
<reference evidence="1" key="1">
    <citation type="journal article" date="2022" name="Arch. Microbiol.">
        <title>Pseudodesulfovibrio sediminis sp. nov., a mesophilic and neutrophilic sulfate-reducing bacterium isolated from sediment of a brackish lake.</title>
        <authorList>
            <person name="Takahashi A."/>
            <person name="Kojima H."/>
            <person name="Watanabe M."/>
            <person name="Fukui M."/>
        </authorList>
    </citation>
    <scope>NUCLEOTIDE SEQUENCE</scope>
    <source>
        <strain evidence="1">SF6</strain>
    </source>
</reference>
<dbReference type="InterPro" id="IPR023401">
    <property type="entry name" value="ODC_N"/>
</dbReference>
<dbReference type="Proteomes" id="UP001053296">
    <property type="component" value="Chromosome"/>
</dbReference>
<dbReference type="SUPFAM" id="SSF51735">
    <property type="entry name" value="NAD(P)-binding Rossmann-fold domains"/>
    <property type="match status" value="1"/>
</dbReference>
<dbReference type="PANTHER" id="PTHR13812">
    <property type="entry name" value="KETIMINE REDUCTASE MU-CRYSTALLIN"/>
    <property type="match status" value="1"/>
</dbReference>
<dbReference type="PIRSF" id="PIRSF001439">
    <property type="entry name" value="CryM"/>
    <property type="match status" value="1"/>
</dbReference>
<dbReference type="InterPro" id="IPR003462">
    <property type="entry name" value="ODC_Mu_crystall"/>
</dbReference>
<dbReference type="Gene3D" id="3.30.1780.10">
    <property type="entry name" value="ornithine cyclodeaminase, domain 1"/>
    <property type="match status" value="1"/>
</dbReference>
<dbReference type="EMBL" id="AP024485">
    <property type="protein sequence ID" value="BCS86936.1"/>
    <property type="molecule type" value="Genomic_DNA"/>
</dbReference>